<dbReference type="EMBL" id="LJIJ01002448">
    <property type="protein sequence ID" value="ODM89682.1"/>
    <property type="molecule type" value="Genomic_DNA"/>
</dbReference>
<evidence type="ECO:0000313" key="7">
    <source>
        <dbReference type="EMBL" id="ODM89682.1"/>
    </source>
</evidence>
<dbReference type="GO" id="GO:0016567">
    <property type="term" value="P:protein ubiquitination"/>
    <property type="evidence" value="ECO:0007669"/>
    <property type="project" value="UniProtKB-UniPathway"/>
</dbReference>
<dbReference type="InterPro" id="IPR013010">
    <property type="entry name" value="Znf_SIAH"/>
</dbReference>
<dbReference type="InterPro" id="IPR052088">
    <property type="entry name" value="E3_ubiquitin-ligase_SINA"/>
</dbReference>
<dbReference type="PANTHER" id="PTHR10315">
    <property type="entry name" value="E3 UBIQUITIN PROTEIN LIGASE SIAH"/>
    <property type="match status" value="1"/>
</dbReference>
<feature type="region of interest" description="Disordered" evidence="5">
    <location>
        <begin position="378"/>
        <end position="400"/>
    </location>
</feature>
<dbReference type="AlphaFoldDB" id="A0A1D2M9S9"/>
<feature type="region of interest" description="Disordered" evidence="5">
    <location>
        <begin position="324"/>
        <end position="357"/>
    </location>
</feature>
<dbReference type="STRING" id="48709.A0A1D2M9S9"/>
<feature type="compositionally biased region" description="Polar residues" evidence="5">
    <location>
        <begin position="378"/>
        <end position="399"/>
    </location>
</feature>
<keyword evidence="3" id="KW-0862">Zinc</keyword>
<reference evidence="7 8" key="1">
    <citation type="journal article" date="2016" name="Genome Biol. Evol.">
        <title>Gene Family Evolution Reflects Adaptation to Soil Environmental Stressors in the Genome of the Collembolan Orchesella cincta.</title>
        <authorList>
            <person name="Faddeeva-Vakhrusheva A."/>
            <person name="Derks M.F."/>
            <person name="Anvar S.Y."/>
            <person name="Agamennone V."/>
            <person name="Suring W."/>
            <person name="Smit S."/>
            <person name="van Straalen N.M."/>
            <person name="Roelofs D."/>
        </authorList>
    </citation>
    <scope>NUCLEOTIDE SEQUENCE [LARGE SCALE GENOMIC DNA]</scope>
    <source>
        <tissue evidence="7">Mixed pool</tissue>
    </source>
</reference>
<dbReference type="PANTHER" id="PTHR10315:SF117">
    <property type="entry name" value="RING-TYPE E3 UBIQUITIN TRANSFERASE"/>
    <property type="match status" value="1"/>
</dbReference>
<dbReference type="Gene3D" id="3.30.40.10">
    <property type="entry name" value="Zinc/RING finger domain, C3HC4 (zinc finger)"/>
    <property type="match status" value="1"/>
</dbReference>
<organism evidence="7 8">
    <name type="scientific">Orchesella cincta</name>
    <name type="common">Springtail</name>
    <name type="synonym">Podura cincta</name>
    <dbReference type="NCBI Taxonomy" id="48709"/>
    <lineage>
        <taxon>Eukaryota</taxon>
        <taxon>Metazoa</taxon>
        <taxon>Ecdysozoa</taxon>
        <taxon>Arthropoda</taxon>
        <taxon>Hexapoda</taxon>
        <taxon>Collembola</taxon>
        <taxon>Entomobryomorpha</taxon>
        <taxon>Entomobryoidea</taxon>
        <taxon>Orchesellidae</taxon>
        <taxon>Orchesellinae</taxon>
        <taxon>Orchesella</taxon>
    </lineage>
</organism>
<evidence type="ECO:0000313" key="8">
    <source>
        <dbReference type="Proteomes" id="UP000094527"/>
    </source>
</evidence>
<accession>A0A1D2M9S9</accession>
<dbReference type="PROSITE" id="PS51081">
    <property type="entry name" value="ZF_SIAH"/>
    <property type="match status" value="1"/>
</dbReference>
<protein>
    <submittedName>
        <fullName evidence="7">E3 ubiquitin-protein ligase SINAT5</fullName>
    </submittedName>
</protein>
<dbReference type="UniPathway" id="UPA00143"/>
<dbReference type="InterPro" id="IPR013083">
    <property type="entry name" value="Znf_RING/FYVE/PHD"/>
</dbReference>
<evidence type="ECO:0000256" key="1">
    <source>
        <dbReference type="ARBA" id="ARBA00022723"/>
    </source>
</evidence>
<evidence type="ECO:0000256" key="2">
    <source>
        <dbReference type="ARBA" id="ARBA00022771"/>
    </source>
</evidence>
<dbReference type="SUPFAM" id="SSF49599">
    <property type="entry name" value="TRAF domain-like"/>
    <property type="match status" value="1"/>
</dbReference>
<keyword evidence="8" id="KW-1185">Reference proteome</keyword>
<dbReference type="GO" id="GO:0005737">
    <property type="term" value="C:cytoplasm"/>
    <property type="evidence" value="ECO:0007669"/>
    <property type="project" value="TreeGrafter"/>
</dbReference>
<keyword evidence="1" id="KW-0479">Metal-binding</keyword>
<feature type="domain" description="SIAH-type" evidence="6">
    <location>
        <begin position="101"/>
        <end position="159"/>
    </location>
</feature>
<name>A0A1D2M9S9_ORCCI</name>
<evidence type="ECO:0000256" key="3">
    <source>
        <dbReference type="ARBA" id="ARBA00022833"/>
    </source>
</evidence>
<dbReference type="GO" id="GO:0061630">
    <property type="term" value="F:ubiquitin protein ligase activity"/>
    <property type="evidence" value="ECO:0007669"/>
    <property type="project" value="TreeGrafter"/>
</dbReference>
<evidence type="ECO:0000259" key="6">
    <source>
        <dbReference type="PROSITE" id="PS51081"/>
    </source>
</evidence>
<dbReference type="OrthoDB" id="941555at2759"/>
<dbReference type="GO" id="GO:0008270">
    <property type="term" value="F:zinc ion binding"/>
    <property type="evidence" value="ECO:0007669"/>
    <property type="project" value="UniProtKB-KW"/>
</dbReference>
<sequence length="557" mass="63025">MSLLLKKNMDQSSTEEEYVCTQMLQLDAGSSLSQASINSIYRKFECSFCETTIGLDIFSCSGDTPHLFCEECAGQVSECPFCMTSISTSRSDEIKRCFKSLRSIPCKYKPDGCQAILSGDEITFHLPQCNFRPIKCFLSKCGQLVPFKQFLHHLTSAHASRMHGIYNSNHHEIEWWINGDISNPATWPPYFFTCFNNVFLYMANSTSFGTREWVWIIGSEAEALRFNVKATLRTYNNLSTTQWHGPVHSIRKSAKDISDSGMVFVTNCKDVMNPFMFKKPEHANRNFWVTDVEIIEIQPPSPETFLYTVTTGKTMEFHASVNMQNEIPKSKETEETETIEATLEQQSDADAEGNKKEEDLRSTFYLDAHEPAGVVESDITSDQSAPLASTEETLESHYSSARLKNENRTSAEEIVGQEPVSEQGSDENFEEIGSEGFEQLEAVYAMSQPTYDILRYSDIPNSNRTQMNILTIEYEEVFQEMPTPSMLRALLIPAEMIHPLSPINMWQGSVSHPPSVSSHLDGVVKHVCAFYQTNGFVQHGYRVDCGTYFCLTALKMK</sequence>
<keyword evidence="2 4" id="KW-0863">Zinc-finger</keyword>
<dbReference type="InterPro" id="IPR008974">
    <property type="entry name" value="TRAF-like"/>
</dbReference>
<proteinExistence type="predicted"/>
<gene>
    <name evidence="7" type="ORF">Ocin01_17001</name>
</gene>
<dbReference type="Pfam" id="PF21361">
    <property type="entry name" value="Sina_ZnF"/>
    <property type="match status" value="1"/>
</dbReference>
<evidence type="ECO:0000256" key="4">
    <source>
        <dbReference type="PROSITE-ProRule" id="PRU00455"/>
    </source>
</evidence>
<comment type="caution">
    <text evidence="7">The sequence shown here is derived from an EMBL/GenBank/DDBJ whole genome shotgun (WGS) entry which is preliminary data.</text>
</comment>
<evidence type="ECO:0000256" key="5">
    <source>
        <dbReference type="SAM" id="MobiDB-lite"/>
    </source>
</evidence>
<dbReference type="Gene3D" id="2.60.210.10">
    <property type="entry name" value="Apoptosis, Tumor Necrosis Factor Receptor Associated Protein 2, Chain A"/>
    <property type="match status" value="1"/>
</dbReference>
<dbReference type="Proteomes" id="UP000094527">
    <property type="component" value="Unassembled WGS sequence"/>
</dbReference>